<dbReference type="GO" id="GO:0003899">
    <property type="term" value="F:DNA-directed RNA polymerase activity"/>
    <property type="evidence" value="ECO:0007669"/>
    <property type="project" value="UniProtKB-EC"/>
</dbReference>
<dbReference type="PANTHER" id="PTHR19376">
    <property type="entry name" value="DNA-DIRECTED RNA POLYMERASE"/>
    <property type="match status" value="1"/>
</dbReference>
<evidence type="ECO:0000313" key="9">
    <source>
        <dbReference type="EMBL" id="KNE62647.1"/>
    </source>
</evidence>
<name>A0A0L0SJI4_ALLM3</name>
<dbReference type="STRING" id="578462.A0A0L0SJI4"/>
<dbReference type="Proteomes" id="UP000054350">
    <property type="component" value="Unassembled WGS sequence"/>
</dbReference>
<dbReference type="Pfam" id="PF00623">
    <property type="entry name" value="RNA_pol_Rpb1_2"/>
    <property type="match status" value="1"/>
</dbReference>
<dbReference type="FunFam" id="2.40.40.20:FF:000019">
    <property type="entry name" value="DNA-directed RNA polymerase II subunit RPB1"/>
    <property type="match status" value="1"/>
</dbReference>
<comment type="similarity">
    <text evidence="1">Belongs to the RNA polymerase beta' chain family.</text>
</comment>
<evidence type="ECO:0000256" key="7">
    <source>
        <dbReference type="ARBA" id="ARBA00048552"/>
    </source>
</evidence>
<dbReference type="GO" id="GO:0005665">
    <property type="term" value="C:RNA polymerase II, core complex"/>
    <property type="evidence" value="ECO:0007669"/>
    <property type="project" value="TreeGrafter"/>
</dbReference>
<dbReference type="OrthoDB" id="270392at2759"/>
<keyword evidence="5" id="KW-0548">Nucleotidyltransferase</keyword>
<dbReference type="InterPro" id="IPR006592">
    <property type="entry name" value="RNA_pol_N"/>
</dbReference>
<dbReference type="InterPro" id="IPR045867">
    <property type="entry name" value="DNA-dir_RpoC_beta_prime"/>
</dbReference>
<dbReference type="PANTHER" id="PTHR19376:SF37">
    <property type="entry name" value="DNA-DIRECTED RNA POLYMERASE II SUBUNIT RPB1"/>
    <property type="match status" value="1"/>
</dbReference>
<feature type="domain" description="RNA polymerase N-terminal" evidence="8">
    <location>
        <begin position="1"/>
        <end position="83"/>
    </location>
</feature>
<dbReference type="GO" id="GO:0003677">
    <property type="term" value="F:DNA binding"/>
    <property type="evidence" value="ECO:0007669"/>
    <property type="project" value="InterPro"/>
</dbReference>
<dbReference type="InterPro" id="IPR042102">
    <property type="entry name" value="RNA_pol_Rpb1_3_sf"/>
</dbReference>
<organism evidence="9 10">
    <name type="scientific">Allomyces macrogynus (strain ATCC 38327)</name>
    <name type="common">Allomyces javanicus var. macrogynus</name>
    <dbReference type="NCBI Taxonomy" id="578462"/>
    <lineage>
        <taxon>Eukaryota</taxon>
        <taxon>Fungi</taxon>
        <taxon>Fungi incertae sedis</taxon>
        <taxon>Blastocladiomycota</taxon>
        <taxon>Blastocladiomycetes</taxon>
        <taxon>Blastocladiales</taxon>
        <taxon>Blastocladiaceae</taxon>
        <taxon>Allomyces</taxon>
    </lineage>
</organism>
<keyword evidence="3 9" id="KW-0240">DNA-directed RNA polymerase</keyword>
<dbReference type="SMART" id="SM00663">
    <property type="entry name" value="RPOLA_N"/>
    <property type="match status" value="1"/>
</dbReference>
<comment type="catalytic activity">
    <reaction evidence="7">
        <text>RNA(n) + a ribonucleoside 5'-triphosphate = RNA(n+1) + diphosphate</text>
        <dbReference type="Rhea" id="RHEA:21248"/>
        <dbReference type="Rhea" id="RHEA-COMP:14527"/>
        <dbReference type="Rhea" id="RHEA-COMP:17342"/>
        <dbReference type="ChEBI" id="CHEBI:33019"/>
        <dbReference type="ChEBI" id="CHEBI:61557"/>
        <dbReference type="ChEBI" id="CHEBI:140395"/>
        <dbReference type="EC" id="2.7.7.6"/>
    </reaction>
</comment>
<evidence type="ECO:0000256" key="1">
    <source>
        <dbReference type="ARBA" id="ARBA00006460"/>
    </source>
</evidence>
<dbReference type="EC" id="2.7.7.6" evidence="2"/>
<dbReference type="Pfam" id="PF04983">
    <property type="entry name" value="RNA_pol_Rpb1_3"/>
    <property type="match status" value="1"/>
</dbReference>
<dbReference type="InterPro" id="IPR007066">
    <property type="entry name" value="RNA_pol_Rpb1_3"/>
</dbReference>
<evidence type="ECO:0000256" key="6">
    <source>
        <dbReference type="ARBA" id="ARBA00023163"/>
    </source>
</evidence>
<evidence type="ECO:0000256" key="3">
    <source>
        <dbReference type="ARBA" id="ARBA00022478"/>
    </source>
</evidence>
<accession>A0A0L0SJI4</accession>
<dbReference type="EMBL" id="GG745340">
    <property type="protein sequence ID" value="KNE62647.1"/>
    <property type="molecule type" value="Genomic_DNA"/>
</dbReference>
<dbReference type="Gene3D" id="2.40.40.20">
    <property type="match status" value="1"/>
</dbReference>
<dbReference type="eggNOG" id="KOG0260">
    <property type="taxonomic scope" value="Eukaryota"/>
</dbReference>
<evidence type="ECO:0000256" key="4">
    <source>
        <dbReference type="ARBA" id="ARBA00022679"/>
    </source>
</evidence>
<keyword evidence="10" id="KW-1185">Reference proteome</keyword>
<dbReference type="AlphaFoldDB" id="A0A0L0SJI4"/>
<dbReference type="OMA" id="FHPKAND"/>
<keyword evidence="4" id="KW-0808">Transferase</keyword>
<evidence type="ECO:0000313" key="10">
    <source>
        <dbReference type="Proteomes" id="UP000054350"/>
    </source>
</evidence>
<dbReference type="GO" id="GO:0006351">
    <property type="term" value="P:DNA-templated transcription"/>
    <property type="evidence" value="ECO:0007669"/>
    <property type="project" value="InterPro"/>
</dbReference>
<reference evidence="10" key="2">
    <citation type="submission" date="2009-11" db="EMBL/GenBank/DDBJ databases">
        <title>The Genome Sequence of Allomyces macrogynus strain ATCC 38327.</title>
        <authorList>
            <consortium name="The Broad Institute Genome Sequencing Platform"/>
            <person name="Russ C."/>
            <person name="Cuomo C."/>
            <person name="Shea T."/>
            <person name="Young S.K."/>
            <person name="Zeng Q."/>
            <person name="Koehrsen M."/>
            <person name="Haas B."/>
            <person name="Borodovsky M."/>
            <person name="Guigo R."/>
            <person name="Alvarado L."/>
            <person name="Berlin A."/>
            <person name="Borenstein D."/>
            <person name="Chen Z."/>
            <person name="Engels R."/>
            <person name="Freedman E."/>
            <person name="Gellesch M."/>
            <person name="Goldberg J."/>
            <person name="Griggs A."/>
            <person name="Gujja S."/>
            <person name="Heiman D."/>
            <person name="Hepburn T."/>
            <person name="Howarth C."/>
            <person name="Jen D."/>
            <person name="Larson L."/>
            <person name="Lewis B."/>
            <person name="Mehta T."/>
            <person name="Park D."/>
            <person name="Pearson M."/>
            <person name="Roberts A."/>
            <person name="Saif S."/>
            <person name="Shenoy N."/>
            <person name="Sisk P."/>
            <person name="Stolte C."/>
            <person name="Sykes S."/>
            <person name="Walk T."/>
            <person name="White J."/>
            <person name="Yandava C."/>
            <person name="Burger G."/>
            <person name="Gray M.W."/>
            <person name="Holland P.W.H."/>
            <person name="King N."/>
            <person name="Lang F.B.F."/>
            <person name="Roger A.J."/>
            <person name="Ruiz-Trillo I."/>
            <person name="Lander E."/>
            <person name="Nusbaum C."/>
        </authorList>
    </citation>
    <scope>NUCLEOTIDE SEQUENCE [LARGE SCALE GENOMIC DNA]</scope>
    <source>
        <strain evidence="10">ATCC 38327</strain>
    </source>
</reference>
<evidence type="ECO:0000259" key="8">
    <source>
        <dbReference type="SMART" id="SM00663"/>
    </source>
</evidence>
<dbReference type="VEuPathDB" id="FungiDB:AMAG_18899"/>
<evidence type="ECO:0000256" key="5">
    <source>
        <dbReference type="ARBA" id="ARBA00022695"/>
    </source>
</evidence>
<proteinExistence type="inferred from homology"/>
<dbReference type="SUPFAM" id="SSF64484">
    <property type="entry name" value="beta and beta-prime subunits of DNA dependent RNA-polymerase"/>
    <property type="match status" value="1"/>
</dbReference>
<keyword evidence="6" id="KW-0804">Transcription</keyword>
<protein>
    <recommendedName>
        <fullName evidence="2">DNA-directed RNA polymerase</fullName>
        <ecNumber evidence="2">2.7.7.6</ecNumber>
    </recommendedName>
</protein>
<sequence>MSMMGHKVKVMPYSTFRLNLSVTSPYNADFDGDEMNMHVPQSLEAKAEIQQLCMVPLQIISPQSNKPVMGIVQDTLCGITKFTRRDTFMDKNMVMNLLMWVPNWDGNVPPPAIMKPKPLWTGKQILSLVIPKTTSRPISRRATRA</sequence>
<dbReference type="InterPro" id="IPR000722">
    <property type="entry name" value="RNA_pol_asu"/>
</dbReference>
<reference evidence="9 10" key="1">
    <citation type="submission" date="2009-11" db="EMBL/GenBank/DDBJ databases">
        <title>Annotation of Allomyces macrogynus ATCC 38327.</title>
        <authorList>
            <consortium name="The Broad Institute Genome Sequencing Platform"/>
            <person name="Russ C."/>
            <person name="Cuomo C."/>
            <person name="Burger G."/>
            <person name="Gray M.W."/>
            <person name="Holland P.W.H."/>
            <person name="King N."/>
            <person name="Lang F.B.F."/>
            <person name="Roger A.J."/>
            <person name="Ruiz-Trillo I."/>
            <person name="Young S.K."/>
            <person name="Zeng Q."/>
            <person name="Gargeya S."/>
            <person name="Fitzgerald M."/>
            <person name="Haas B."/>
            <person name="Abouelleil A."/>
            <person name="Alvarado L."/>
            <person name="Arachchi H.M."/>
            <person name="Berlin A."/>
            <person name="Chapman S.B."/>
            <person name="Gearin G."/>
            <person name="Goldberg J."/>
            <person name="Griggs A."/>
            <person name="Gujja S."/>
            <person name="Hansen M."/>
            <person name="Heiman D."/>
            <person name="Howarth C."/>
            <person name="Larimer J."/>
            <person name="Lui A."/>
            <person name="MacDonald P.J.P."/>
            <person name="McCowen C."/>
            <person name="Montmayeur A."/>
            <person name="Murphy C."/>
            <person name="Neiman D."/>
            <person name="Pearson M."/>
            <person name="Priest M."/>
            <person name="Roberts A."/>
            <person name="Saif S."/>
            <person name="Shea T."/>
            <person name="Sisk P."/>
            <person name="Stolte C."/>
            <person name="Sykes S."/>
            <person name="Wortman J."/>
            <person name="Nusbaum C."/>
            <person name="Birren B."/>
        </authorList>
    </citation>
    <scope>NUCLEOTIDE SEQUENCE [LARGE SCALE GENOMIC DNA]</scope>
    <source>
        <strain evidence="9 10">ATCC 38327</strain>
    </source>
</reference>
<dbReference type="Gene3D" id="1.10.274.100">
    <property type="entry name" value="RNA polymerase Rpb1, domain 3"/>
    <property type="match status" value="1"/>
</dbReference>
<gene>
    <name evidence="9" type="ORF">AMAG_18899</name>
</gene>
<evidence type="ECO:0000256" key="2">
    <source>
        <dbReference type="ARBA" id="ARBA00012418"/>
    </source>
</evidence>